<dbReference type="InterPro" id="IPR027417">
    <property type="entry name" value="P-loop_NTPase"/>
</dbReference>
<dbReference type="AlphaFoldDB" id="A0A173MDG9"/>
<dbReference type="GO" id="GO:0140359">
    <property type="term" value="F:ABC-type transporter activity"/>
    <property type="evidence" value="ECO:0007669"/>
    <property type="project" value="InterPro"/>
</dbReference>
<evidence type="ECO:0000256" key="2">
    <source>
        <dbReference type="ARBA" id="ARBA00022692"/>
    </source>
</evidence>
<feature type="domain" description="ABC transporter" evidence="8">
    <location>
        <begin position="341"/>
        <end position="548"/>
    </location>
</feature>
<feature type="transmembrane region" description="Helical" evidence="7">
    <location>
        <begin position="277"/>
        <end position="296"/>
    </location>
</feature>
<dbReference type="STRING" id="477680.SAMN05421788_108293"/>
<evidence type="ECO:0000256" key="1">
    <source>
        <dbReference type="ARBA" id="ARBA00004651"/>
    </source>
</evidence>
<evidence type="ECO:0000256" key="6">
    <source>
        <dbReference type="ARBA" id="ARBA00023136"/>
    </source>
</evidence>
<evidence type="ECO:0000313" key="11">
    <source>
        <dbReference type="Proteomes" id="UP000186917"/>
    </source>
</evidence>
<dbReference type="InterPro" id="IPR036640">
    <property type="entry name" value="ABC1_TM_sf"/>
</dbReference>
<dbReference type="SUPFAM" id="SSF90123">
    <property type="entry name" value="ABC transporter transmembrane region"/>
    <property type="match status" value="1"/>
</dbReference>
<dbReference type="Proteomes" id="UP000186917">
    <property type="component" value="Unassembled WGS sequence"/>
</dbReference>
<evidence type="ECO:0000256" key="7">
    <source>
        <dbReference type="SAM" id="Phobius"/>
    </source>
</evidence>
<keyword evidence="3" id="KW-0547">Nucleotide-binding</keyword>
<dbReference type="PANTHER" id="PTHR24221:SF654">
    <property type="entry name" value="ATP-BINDING CASSETTE SUB-FAMILY B MEMBER 6"/>
    <property type="match status" value="1"/>
</dbReference>
<keyword evidence="11" id="KW-1185">Reference proteome</keyword>
<evidence type="ECO:0000259" key="8">
    <source>
        <dbReference type="PROSITE" id="PS50893"/>
    </source>
</evidence>
<feature type="transmembrane region" description="Helical" evidence="7">
    <location>
        <begin position="30"/>
        <end position="53"/>
    </location>
</feature>
<keyword evidence="5 7" id="KW-1133">Transmembrane helix</keyword>
<dbReference type="InterPro" id="IPR017871">
    <property type="entry name" value="ABC_transporter-like_CS"/>
</dbReference>
<evidence type="ECO:0000256" key="5">
    <source>
        <dbReference type="ARBA" id="ARBA00022989"/>
    </source>
</evidence>
<feature type="transmembrane region" description="Helical" evidence="7">
    <location>
        <begin position="255"/>
        <end position="271"/>
    </location>
</feature>
<name>A0A173MDG9_9BACT</name>
<evidence type="ECO:0000256" key="3">
    <source>
        <dbReference type="ARBA" id="ARBA00022741"/>
    </source>
</evidence>
<dbReference type="InterPro" id="IPR039421">
    <property type="entry name" value="Type_1_exporter"/>
</dbReference>
<dbReference type="GO" id="GO:0034040">
    <property type="term" value="F:ATPase-coupled lipid transmembrane transporter activity"/>
    <property type="evidence" value="ECO:0007669"/>
    <property type="project" value="TreeGrafter"/>
</dbReference>
<dbReference type="Pfam" id="PF00664">
    <property type="entry name" value="ABC_membrane"/>
    <property type="match status" value="1"/>
</dbReference>
<feature type="transmembrane region" description="Helical" evidence="7">
    <location>
        <begin position="169"/>
        <end position="186"/>
    </location>
</feature>
<dbReference type="KEGG" id="fln:FLA_1574"/>
<evidence type="ECO:0000313" key="10">
    <source>
        <dbReference type="EMBL" id="SIT29343.1"/>
    </source>
</evidence>
<dbReference type="GO" id="GO:0005886">
    <property type="term" value="C:plasma membrane"/>
    <property type="evidence" value="ECO:0007669"/>
    <property type="project" value="UniProtKB-SubCell"/>
</dbReference>
<dbReference type="Gene3D" id="3.40.50.300">
    <property type="entry name" value="P-loop containing nucleotide triphosphate hydrolases"/>
    <property type="match status" value="1"/>
</dbReference>
<evidence type="ECO:0000256" key="4">
    <source>
        <dbReference type="ARBA" id="ARBA00022840"/>
    </source>
</evidence>
<organism evidence="10 11">
    <name type="scientific">Filimonas lacunae</name>
    <dbReference type="NCBI Taxonomy" id="477680"/>
    <lineage>
        <taxon>Bacteria</taxon>
        <taxon>Pseudomonadati</taxon>
        <taxon>Bacteroidota</taxon>
        <taxon>Chitinophagia</taxon>
        <taxon>Chitinophagales</taxon>
        <taxon>Chitinophagaceae</taxon>
        <taxon>Filimonas</taxon>
    </lineage>
</organism>
<dbReference type="SUPFAM" id="SSF52540">
    <property type="entry name" value="P-loop containing nucleoside triphosphate hydrolases"/>
    <property type="match status" value="1"/>
</dbReference>
<dbReference type="PROSITE" id="PS50893">
    <property type="entry name" value="ABC_TRANSPORTER_2"/>
    <property type="match status" value="1"/>
</dbReference>
<reference evidence="11" key="1">
    <citation type="submission" date="2017-01" db="EMBL/GenBank/DDBJ databases">
        <authorList>
            <person name="Varghese N."/>
            <person name="Submissions S."/>
        </authorList>
    </citation>
    <scope>NUCLEOTIDE SEQUENCE [LARGE SCALE GENOMIC DNA]</scope>
    <source>
        <strain evidence="11">DSM 21054</strain>
    </source>
</reference>
<keyword evidence="6 7" id="KW-0472">Membrane</keyword>
<sequence length="548" mass="61575">MTALQPAFYRKLFKGIYHILLPGEQKRFRLLTAFNLFISVLDIAAIALLFIIIRWYTTHWILPAVWPALVLLACFLAKSISGYLFYQAQYRFAFSVSARLSATLLENFMEGEYDNYTQHDTAEFVRRIVYAPVEFAQFILSGAQQLITEWLLIALSVAALLWYNGKLLAIVFFTLSPAVIALYYITKKKLSGIRRHIKTVNENALQYLHEALHGYVESNIYGRNTFFTQRYAGKQQTVNTYIANLQITQGLPTRFFEVFAVLGMCLLILAGKTTSPGHAGDVLTLGAFVAATYKIIPGISRVMNLTAQMNTYQYVLNELAGQTTQKQATTTTPFLTPVISIEARQLSFAYTTHTAFHALNFTLRTGQLRGISAPSGKGKTTLLHVLLGFLTPQSGHVLLNGQPTTAAERKACWQQVAYVKQEPLLLHTSLLNNIVLFEQAYKEEKLQQVLQVTGLLPMLQQHPEGIHQVIAEHGRNISGGQRQRIAIARALYKEAGILLLDEPFNELDEASETLLLQHLQQLARQGKMVVLITHNSQSLSYCDNVITL</sequence>
<dbReference type="GO" id="GO:0005524">
    <property type="term" value="F:ATP binding"/>
    <property type="evidence" value="ECO:0007669"/>
    <property type="project" value="UniProtKB-KW"/>
</dbReference>
<protein>
    <submittedName>
        <fullName evidence="10">ABC-type multidrug transport system, ATPase and permease component</fullName>
    </submittedName>
</protein>
<proteinExistence type="predicted"/>
<dbReference type="EMBL" id="FTOR01000008">
    <property type="protein sequence ID" value="SIT29343.1"/>
    <property type="molecule type" value="Genomic_DNA"/>
</dbReference>
<dbReference type="SMART" id="SM00382">
    <property type="entry name" value="AAA"/>
    <property type="match status" value="1"/>
</dbReference>
<dbReference type="Pfam" id="PF00005">
    <property type="entry name" value="ABC_tran"/>
    <property type="match status" value="1"/>
</dbReference>
<dbReference type="Gene3D" id="1.20.1560.10">
    <property type="entry name" value="ABC transporter type 1, transmembrane domain"/>
    <property type="match status" value="1"/>
</dbReference>
<dbReference type="PROSITE" id="PS50929">
    <property type="entry name" value="ABC_TM1F"/>
    <property type="match status" value="1"/>
</dbReference>
<accession>A0A173MDG9</accession>
<gene>
    <name evidence="10" type="ORF">SAMN05421788_108293</name>
</gene>
<keyword evidence="2 7" id="KW-0812">Transmembrane</keyword>
<dbReference type="GO" id="GO:0016887">
    <property type="term" value="F:ATP hydrolysis activity"/>
    <property type="evidence" value="ECO:0007669"/>
    <property type="project" value="InterPro"/>
</dbReference>
<dbReference type="InterPro" id="IPR003439">
    <property type="entry name" value="ABC_transporter-like_ATP-bd"/>
</dbReference>
<dbReference type="InterPro" id="IPR011527">
    <property type="entry name" value="ABC1_TM_dom"/>
</dbReference>
<evidence type="ECO:0000259" key="9">
    <source>
        <dbReference type="PROSITE" id="PS50929"/>
    </source>
</evidence>
<dbReference type="PANTHER" id="PTHR24221">
    <property type="entry name" value="ATP-BINDING CASSETTE SUB-FAMILY B"/>
    <property type="match status" value="1"/>
</dbReference>
<feature type="transmembrane region" description="Helical" evidence="7">
    <location>
        <begin position="65"/>
        <end position="86"/>
    </location>
</feature>
<keyword evidence="4" id="KW-0067">ATP-binding</keyword>
<feature type="transmembrane region" description="Helical" evidence="7">
    <location>
        <begin position="146"/>
        <end position="163"/>
    </location>
</feature>
<dbReference type="PROSITE" id="PS00211">
    <property type="entry name" value="ABC_TRANSPORTER_1"/>
    <property type="match status" value="1"/>
</dbReference>
<comment type="subcellular location">
    <subcellularLocation>
        <location evidence="1">Cell membrane</location>
        <topology evidence="1">Multi-pass membrane protein</topology>
    </subcellularLocation>
</comment>
<dbReference type="RefSeq" id="WP_076381300.1">
    <property type="nucleotide sequence ID" value="NZ_AP017422.1"/>
</dbReference>
<feature type="domain" description="ABC transmembrane type-1" evidence="9">
    <location>
        <begin position="30"/>
        <end position="311"/>
    </location>
</feature>
<dbReference type="InterPro" id="IPR003593">
    <property type="entry name" value="AAA+_ATPase"/>
</dbReference>